<sequence>MYLKNLNNTELLRTADQLRDPLTSTDMELELIERFAPLLDKAEQLSAIEEKLLDLGIEDTNWLTELLSVLASNDITDCEKLIYKLRTHSALYDLVREDEELPAQLEELAKAPEIQLTTVYNLQDHAASLTKLAELTTTLL</sequence>
<evidence type="ECO:0000313" key="2">
    <source>
        <dbReference type="Proteomes" id="UP000274139"/>
    </source>
</evidence>
<reference evidence="1 2" key="1">
    <citation type="submission" date="2018-10" db="EMBL/GenBank/DDBJ databases">
        <title>Draft genome sequence of Aquitalea MWU14-2217 isolated from a wild cranberry bog in Provincetown, Massachusetts.</title>
        <authorList>
            <person name="Ebadzadsahrai G."/>
            <person name="Soby S."/>
        </authorList>
    </citation>
    <scope>NUCLEOTIDE SEQUENCE [LARGE SCALE GENOMIC DNA]</scope>
    <source>
        <strain evidence="1 2">MWU14-2217</strain>
    </source>
</reference>
<comment type="caution">
    <text evidence="1">The sequence shown here is derived from an EMBL/GenBank/DDBJ whole genome shotgun (WGS) entry which is preliminary data.</text>
</comment>
<dbReference type="Proteomes" id="UP000274139">
    <property type="component" value="Unassembled WGS sequence"/>
</dbReference>
<gene>
    <name evidence="1" type="ORF">EAY64_05455</name>
</gene>
<accession>A0A454JKW8</accession>
<evidence type="ECO:0000313" key="1">
    <source>
        <dbReference type="EMBL" id="RMD00043.1"/>
    </source>
</evidence>
<dbReference type="RefSeq" id="WP_103523774.1">
    <property type="nucleotide sequence ID" value="NZ_JAIZDC010000001.1"/>
</dbReference>
<dbReference type="AlphaFoldDB" id="A0A454JKW8"/>
<organism evidence="1 2">
    <name type="scientific">Aquitalea palustris</name>
    <dbReference type="NCBI Taxonomy" id="2480983"/>
    <lineage>
        <taxon>Bacteria</taxon>
        <taxon>Pseudomonadati</taxon>
        <taxon>Pseudomonadota</taxon>
        <taxon>Betaproteobacteria</taxon>
        <taxon>Neisseriales</taxon>
        <taxon>Chromobacteriaceae</taxon>
        <taxon>Aquitalea</taxon>
    </lineage>
</organism>
<dbReference type="EMBL" id="RFAR01000019">
    <property type="protein sequence ID" value="RMD00043.1"/>
    <property type="molecule type" value="Genomic_DNA"/>
</dbReference>
<keyword evidence="2" id="KW-1185">Reference proteome</keyword>
<proteinExistence type="predicted"/>
<name>A0A454JKW8_9NEIS</name>
<protein>
    <submittedName>
        <fullName evidence="1">Uncharacterized protein</fullName>
    </submittedName>
</protein>